<reference evidence="1" key="1">
    <citation type="journal article" date="2012" name="PLoS Genet.">
        <title>Comparative analysis of the genomes of two field isolates of the rice blast fungus Magnaporthe oryzae.</title>
        <authorList>
            <person name="Xue M."/>
            <person name="Yang J."/>
            <person name="Li Z."/>
            <person name="Hu S."/>
            <person name="Yao N."/>
            <person name="Dean R.A."/>
            <person name="Zhao W."/>
            <person name="Shen M."/>
            <person name="Zhang H."/>
            <person name="Li C."/>
            <person name="Liu L."/>
            <person name="Cao L."/>
            <person name="Xu X."/>
            <person name="Xing Y."/>
            <person name="Hsiang T."/>
            <person name="Zhang Z."/>
            <person name="Xu J.R."/>
            <person name="Peng Y.L."/>
        </authorList>
    </citation>
    <scope>NUCLEOTIDE SEQUENCE [LARGE SCALE GENOMIC DNA]</scope>
    <source>
        <strain evidence="1">P131</strain>
    </source>
</reference>
<gene>
    <name evidence="1" type="ORF">OOW_P131scaffold00958g1</name>
</gene>
<accession>L7J705</accession>
<sequence length="138" mass="15272">MGTRPAEIQRPGLLPYISRRNESNSQQLGMWQGGVSRKCCQDDGSSSSANANASIVPPQSSILSPSQAFYISFASAAEDYSVPSKAWAQGIPAELGGQITTYHVYSRKRREAVWCGRHGYCETRKTRSVQKMRLIVSW</sequence>
<evidence type="ECO:0000313" key="1">
    <source>
        <dbReference type="EMBL" id="ELQ63629.1"/>
    </source>
</evidence>
<name>L7J705_PYRO1</name>
<proteinExistence type="predicted"/>
<dbReference type="AlphaFoldDB" id="L7J705"/>
<protein>
    <submittedName>
        <fullName evidence="1">Uncharacterized protein</fullName>
    </submittedName>
</protein>
<organism>
    <name type="scientific">Pyricularia oryzae (strain P131)</name>
    <name type="common">Rice blast fungus</name>
    <name type="synonym">Magnaporthe oryzae</name>
    <dbReference type="NCBI Taxonomy" id="1143193"/>
    <lineage>
        <taxon>Eukaryota</taxon>
        <taxon>Fungi</taxon>
        <taxon>Dikarya</taxon>
        <taxon>Ascomycota</taxon>
        <taxon>Pezizomycotina</taxon>
        <taxon>Sordariomycetes</taxon>
        <taxon>Sordariomycetidae</taxon>
        <taxon>Magnaporthales</taxon>
        <taxon>Pyriculariaceae</taxon>
        <taxon>Pyricularia</taxon>
    </lineage>
</organism>
<dbReference type="EMBL" id="JH794288">
    <property type="protein sequence ID" value="ELQ63629.1"/>
    <property type="molecule type" value="Genomic_DNA"/>
</dbReference>